<evidence type="ECO:0000256" key="1">
    <source>
        <dbReference type="ARBA" id="ARBA00001709"/>
    </source>
</evidence>
<name>A0ABV2J0L1_9HYPH</name>
<dbReference type="Proteomes" id="UP001549047">
    <property type="component" value="Unassembled WGS sequence"/>
</dbReference>
<feature type="domain" description="Enoyl-CoA hydratase/isomerase" evidence="4">
    <location>
        <begin position="13"/>
        <end position="326"/>
    </location>
</feature>
<evidence type="ECO:0000313" key="6">
    <source>
        <dbReference type="Proteomes" id="UP001549047"/>
    </source>
</evidence>
<dbReference type="Gene3D" id="3.90.226.10">
    <property type="entry name" value="2-enoyl-CoA Hydratase, Chain A, domain 1"/>
    <property type="match status" value="1"/>
</dbReference>
<dbReference type="EMBL" id="JBEPMB010000003">
    <property type="protein sequence ID" value="MET3614278.1"/>
    <property type="molecule type" value="Genomic_DNA"/>
</dbReference>
<dbReference type="InterPro" id="IPR045004">
    <property type="entry name" value="ECH_dom"/>
</dbReference>
<accession>A0ABV2J0L1</accession>
<dbReference type="NCBIfam" id="NF004127">
    <property type="entry name" value="PRK05617.1"/>
    <property type="match status" value="1"/>
</dbReference>
<evidence type="ECO:0000256" key="2">
    <source>
        <dbReference type="ARBA" id="ARBA00011915"/>
    </source>
</evidence>
<comment type="catalytic activity">
    <reaction evidence="1">
        <text>3-hydroxy-2-methylpropanoyl-CoA + H2O = 3-hydroxy-2-methylpropanoate + CoA + H(+)</text>
        <dbReference type="Rhea" id="RHEA:20888"/>
        <dbReference type="ChEBI" id="CHEBI:11805"/>
        <dbReference type="ChEBI" id="CHEBI:15377"/>
        <dbReference type="ChEBI" id="CHEBI:15378"/>
        <dbReference type="ChEBI" id="CHEBI:57287"/>
        <dbReference type="ChEBI" id="CHEBI:57340"/>
        <dbReference type="EC" id="3.1.2.4"/>
    </reaction>
</comment>
<dbReference type="EC" id="3.1.2.4" evidence="2"/>
<keyword evidence="3" id="KW-0378">Hydrolase</keyword>
<proteinExistence type="predicted"/>
<dbReference type="PANTHER" id="PTHR43176">
    <property type="entry name" value="3-HYDROXYISOBUTYRYL-COA HYDROLASE-RELATED"/>
    <property type="match status" value="1"/>
</dbReference>
<gene>
    <name evidence="5" type="ORF">ABID16_002615</name>
</gene>
<dbReference type="RefSeq" id="WP_354556781.1">
    <property type="nucleotide sequence ID" value="NZ_JBEPMB010000003.1"/>
</dbReference>
<keyword evidence="6" id="KW-1185">Reference proteome</keyword>
<organism evidence="5 6">
    <name type="scientific">Rhizobium aquaticum</name>
    <dbReference type="NCBI Taxonomy" id="1549636"/>
    <lineage>
        <taxon>Bacteria</taxon>
        <taxon>Pseudomonadati</taxon>
        <taxon>Pseudomonadota</taxon>
        <taxon>Alphaproteobacteria</taxon>
        <taxon>Hyphomicrobiales</taxon>
        <taxon>Rhizobiaceae</taxon>
        <taxon>Rhizobium/Agrobacterium group</taxon>
        <taxon>Rhizobium</taxon>
    </lineage>
</organism>
<dbReference type="Pfam" id="PF16113">
    <property type="entry name" value="ECH_2"/>
    <property type="match status" value="1"/>
</dbReference>
<reference evidence="5 6" key="1">
    <citation type="submission" date="2024-06" db="EMBL/GenBank/DDBJ databases">
        <title>Genomic Encyclopedia of Type Strains, Phase IV (KMG-IV): sequencing the most valuable type-strain genomes for metagenomic binning, comparative biology and taxonomic classification.</title>
        <authorList>
            <person name="Goeker M."/>
        </authorList>
    </citation>
    <scope>NUCLEOTIDE SEQUENCE [LARGE SCALE GENOMIC DNA]</scope>
    <source>
        <strain evidence="5 6">DSM 29780</strain>
    </source>
</reference>
<protein>
    <recommendedName>
        <fullName evidence="2">3-hydroxyisobutyryl-CoA hydrolase</fullName>
        <ecNumber evidence="2">3.1.2.4</ecNumber>
    </recommendedName>
</protein>
<dbReference type="InterPro" id="IPR029045">
    <property type="entry name" value="ClpP/crotonase-like_dom_sf"/>
</dbReference>
<evidence type="ECO:0000313" key="5">
    <source>
        <dbReference type="EMBL" id="MET3614278.1"/>
    </source>
</evidence>
<evidence type="ECO:0000259" key="4">
    <source>
        <dbReference type="Pfam" id="PF16113"/>
    </source>
</evidence>
<comment type="caution">
    <text evidence="5">The sequence shown here is derived from an EMBL/GenBank/DDBJ whole genome shotgun (WGS) entry which is preliminary data.</text>
</comment>
<dbReference type="InterPro" id="IPR032259">
    <property type="entry name" value="HIBYL-CoA-H"/>
</dbReference>
<dbReference type="CDD" id="cd06558">
    <property type="entry name" value="crotonase-like"/>
    <property type="match status" value="1"/>
</dbReference>
<dbReference type="PANTHER" id="PTHR43176:SF3">
    <property type="entry name" value="3-HYDROXYISOBUTYRYL-COA HYDROLASE, MITOCHONDRIAL"/>
    <property type="match status" value="1"/>
</dbReference>
<evidence type="ECO:0000256" key="3">
    <source>
        <dbReference type="ARBA" id="ARBA00022801"/>
    </source>
</evidence>
<dbReference type="SUPFAM" id="SSF52096">
    <property type="entry name" value="ClpP/crotonase"/>
    <property type="match status" value="1"/>
</dbReference>
<sequence length="342" mass="36790">MDDVKTRTEGRAGIVTLARPQALNALSHPMSLAIEAAFDAWRDDPAIALVIMEAEGEKAFCAGGDIASIYHQAKAGALQPARDFWRDEYRLNVKIAEYPKPIVSFMQGFIMGGGVGLGCHGSHRIVGESSRVAMPECGIGLIPDVGGSLILARAPGRVGEYVGLTGERLNAADAIFAGFANLYVPGEDWPALKRGLIETGDATRAEEAARPVEGATLPGLMPMLDRVFSAETLSEILERLEGEGGETAEKALAAIRRSSPISLAATLEILRRARGFSSVREAVALEYRFTWRSHELGDFVEGIRAQLIDKDRTPHWKHPAADAAPAPYIAMMLSSLGENDIQ</sequence>